<dbReference type="Pfam" id="PF00462">
    <property type="entry name" value="Glutaredoxin"/>
    <property type="match status" value="1"/>
</dbReference>
<keyword evidence="9" id="KW-1185">Reference proteome</keyword>
<evidence type="ECO:0000256" key="1">
    <source>
        <dbReference type="ARBA" id="ARBA00022630"/>
    </source>
</evidence>
<dbReference type="GO" id="GO:0016668">
    <property type="term" value="F:oxidoreductase activity, acting on a sulfur group of donors, NAD(P) as acceptor"/>
    <property type="evidence" value="ECO:0007669"/>
    <property type="project" value="UniProtKB-ARBA"/>
</dbReference>
<accession>A0A1I4F9J3</accession>
<keyword evidence="2" id="KW-0274">FAD</keyword>
<evidence type="ECO:0000256" key="2">
    <source>
        <dbReference type="ARBA" id="ARBA00022827"/>
    </source>
</evidence>
<proteinExistence type="predicted"/>
<dbReference type="InterPro" id="IPR011767">
    <property type="entry name" value="GLR_AS"/>
</dbReference>
<evidence type="ECO:0000313" key="9">
    <source>
        <dbReference type="Proteomes" id="UP000199006"/>
    </source>
</evidence>
<dbReference type="PROSITE" id="PS51354">
    <property type="entry name" value="GLUTAREDOXIN_2"/>
    <property type="match status" value="1"/>
</dbReference>
<keyword evidence="1" id="KW-0285">Flavoprotein</keyword>
<feature type="domain" description="Glutaredoxin" evidence="6">
    <location>
        <begin position="7"/>
        <end position="63"/>
    </location>
</feature>
<dbReference type="InterPro" id="IPR023753">
    <property type="entry name" value="FAD/NAD-binding_dom"/>
</dbReference>
<evidence type="ECO:0000259" key="6">
    <source>
        <dbReference type="Pfam" id="PF00462"/>
    </source>
</evidence>
<evidence type="ECO:0000259" key="7">
    <source>
        <dbReference type="Pfam" id="PF07992"/>
    </source>
</evidence>
<sequence length="395" mass="43078">MSIQLKIEVYSKEWCPYCKKAKAFLQSKGLEYQEIDINQADNYKVMQQRTGNKTVPQIIINGQSLGGYDDIIALEKKGEFNPLIGRESVDYSQQEWELIILGAGPAALNAALYAARKGIKLLLLTKDIGGQVINTNEIDNYLGKAGTTGEKLICDFWSHLAKYDLATVIGEEAVAIETENKQKIVVTDNAKKYKTNSVIIATGAKKRQLGLEREYKFTSKGVHYCTSCDGFLYKGEEVAVVGGGNSGLEAALDLANLDCQVNLIEVQAELMGDQYLQDKVKANSAITIYTASKVSKLQGEDSLSGIVVENKADNSTVELAVKALFVEIGLSANSNFVKDLVEVNQQQEIVINEQNETGVSGIWAAGDVTNILDKQIIISAAEGAKAALRVNQYLC</sequence>
<dbReference type="InterPro" id="IPR036249">
    <property type="entry name" value="Thioredoxin-like_sf"/>
</dbReference>
<evidence type="ECO:0000256" key="3">
    <source>
        <dbReference type="ARBA" id="ARBA00023002"/>
    </source>
</evidence>
<dbReference type="Gene3D" id="3.40.30.10">
    <property type="entry name" value="Glutaredoxin"/>
    <property type="match status" value="1"/>
</dbReference>
<dbReference type="InterPro" id="IPR002109">
    <property type="entry name" value="Glutaredoxin"/>
</dbReference>
<keyword evidence="4" id="KW-1015">Disulfide bond</keyword>
<keyword evidence="5" id="KW-0676">Redox-active center</keyword>
<dbReference type="EMBL" id="FOTI01000002">
    <property type="protein sequence ID" value="SFL13547.1"/>
    <property type="molecule type" value="Genomic_DNA"/>
</dbReference>
<evidence type="ECO:0000256" key="4">
    <source>
        <dbReference type="ARBA" id="ARBA00023157"/>
    </source>
</evidence>
<dbReference type="Pfam" id="PF07992">
    <property type="entry name" value="Pyr_redox_2"/>
    <property type="match status" value="1"/>
</dbReference>
<dbReference type="RefSeq" id="WP_089858427.1">
    <property type="nucleotide sequence ID" value="NZ_FOTI01000002.1"/>
</dbReference>
<dbReference type="InterPro" id="IPR050097">
    <property type="entry name" value="Ferredoxin-NADP_redctase_2"/>
</dbReference>
<dbReference type="Proteomes" id="UP000199006">
    <property type="component" value="Unassembled WGS sequence"/>
</dbReference>
<name>A0A1I4F9J3_9FIRM</name>
<dbReference type="PROSITE" id="PS00195">
    <property type="entry name" value="GLUTAREDOXIN_1"/>
    <property type="match status" value="1"/>
</dbReference>
<feature type="domain" description="FAD/NAD(P)-binding" evidence="7">
    <location>
        <begin position="98"/>
        <end position="374"/>
    </location>
</feature>
<dbReference type="STRING" id="29563.SAMN02983006_00261"/>
<dbReference type="PRINTS" id="PR00469">
    <property type="entry name" value="PNDRDTASEII"/>
</dbReference>
<dbReference type="PRINTS" id="PR00368">
    <property type="entry name" value="FADPNR"/>
</dbReference>
<dbReference type="AlphaFoldDB" id="A0A1I4F9J3"/>
<gene>
    <name evidence="8" type="ORF">SAMN02983006_00261</name>
</gene>
<reference evidence="8 9" key="1">
    <citation type="submission" date="2016-10" db="EMBL/GenBank/DDBJ databases">
        <authorList>
            <person name="de Groot N.N."/>
        </authorList>
    </citation>
    <scope>NUCLEOTIDE SEQUENCE [LARGE SCALE GENOMIC DNA]</scope>
    <source>
        <strain evidence="8 9">ATCC 51327</strain>
    </source>
</reference>
<protein>
    <submittedName>
        <fullName evidence="8">Alkyl hydroperoxide reductase subunit F</fullName>
    </submittedName>
</protein>
<dbReference type="SUPFAM" id="SSF51905">
    <property type="entry name" value="FAD/NAD(P)-binding domain"/>
    <property type="match status" value="1"/>
</dbReference>
<dbReference type="PANTHER" id="PTHR48105">
    <property type="entry name" value="THIOREDOXIN REDUCTASE 1-RELATED-RELATED"/>
    <property type="match status" value="1"/>
</dbReference>
<dbReference type="Gene3D" id="3.50.50.60">
    <property type="entry name" value="FAD/NAD(P)-binding domain"/>
    <property type="match status" value="2"/>
</dbReference>
<dbReference type="SUPFAM" id="SSF52833">
    <property type="entry name" value="Thioredoxin-like"/>
    <property type="match status" value="1"/>
</dbReference>
<evidence type="ECO:0000256" key="5">
    <source>
        <dbReference type="ARBA" id="ARBA00023284"/>
    </source>
</evidence>
<organism evidence="8 9">
    <name type="scientific">Halanaerobium salsuginis</name>
    <dbReference type="NCBI Taxonomy" id="29563"/>
    <lineage>
        <taxon>Bacteria</taxon>
        <taxon>Bacillati</taxon>
        <taxon>Bacillota</taxon>
        <taxon>Clostridia</taxon>
        <taxon>Halanaerobiales</taxon>
        <taxon>Halanaerobiaceae</taxon>
        <taxon>Halanaerobium</taxon>
    </lineage>
</organism>
<dbReference type="InterPro" id="IPR036188">
    <property type="entry name" value="FAD/NAD-bd_sf"/>
</dbReference>
<dbReference type="InterPro" id="IPR008255">
    <property type="entry name" value="Pyr_nucl-diS_OxRdtase_2_AS"/>
</dbReference>
<evidence type="ECO:0000313" key="8">
    <source>
        <dbReference type="EMBL" id="SFL13547.1"/>
    </source>
</evidence>
<dbReference type="PROSITE" id="PS00573">
    <property type="entry name" value="PYRIDINE_REDOX_2"/>
    <property type="match status" value="1"/>
</dbReference>
<keyword evidence="3" id="KW-0560">Oxidoreductase</keyword>
<dbReference type="OrthoDB" id="9806179at2"/>